<dbReference type="Proteomes" id="UP000523007">
    <property type="component" value="Unassembled WGS sequence"/>
</dbReference>
<accession>A0A7W7W116</accession>
<comment type="caution">
    <text evidence="1">The sequence shown here is derived from an EMBL/GenBank/DDBJ whole genome shotgun (WGS) entry which is preliminary data.</text>
</comment>
<gene>
    <name evidence="1" type="ORF">F4561_001312</name>
</gene>
<organism evidence="1 2">
    <name type="scientific">Lipingzhangella halophila</name>
    <dbReference type="NCBI Taxonomy" id="1783352"/>
    <lineage>
        <taxon>Bacteria</taxon>
        <taxon>Bacillati</taxon>
        <taxon>Actinomycetota</taxon>
        <taxon>Actinomycetes</taxon>
        <taxon>Streptosporangiales</taxon>
        <taxon>Nocardiopsidaceae</taxon>
        <taxon>Lipingzhangella</taxon>
    </lineage>
</organism>
<evidence type="ECO:0000313" key="2">
    <source>
        <dbReference type="Proteomes" id="UP000523007"/>
    </source>
</evidence>
<name>A0A7W7W116_9ACTN</name>
<reference evidence="1 2" key="1">
    <citation type="submission" date="2020-08" db="EMBL/GenBank/DDBJ databases">
        <title>Sequencing the genomes of 1000 actinobacteria strains.</title>
        <authorList>
            <person name="Klenk H.-P."/>
        </authorList>
    </citation>
    <scope>NUCLEOTIDE SEQUENCE [LARGE SCALE GENOMIC DNA]</scope>
    <source>
        <strain evidence="1 2">DSM 102030</strain>
    </source>
</reference>
<evidence type="ECO:0000313" key="1">
    <source>
        <dbReference type="EMBL" id="MBB4930492.1"/>
    </source>
</evidence>
<proteinExistence type="predicted"/>
<dbReference type="AlphaFoldDB" id="A0A7W7W116"/>
<protein>
    <submittedName>
        <fullName evidence="1">Uncharacterized protein</fullName>
    </submittedName>
</protein>
<sequence length="133" mass="14460">MAETLSVAVPEIVADDVRDIDGVSVIEGDRTLEVAVDVVASVRQSSGMVSVDLAPESIAEFTETLVSALKYRLFTENENAEPRIDTFELSVITLRAAERVTRDYQFTRSAENGVAPGETDELADLLRTAAEQI</sequence>
<dbReference type="EMBL" id="JACHJT010000001">
    <property type="protein sequence ID" value="MBB4930492.1"/>
    <property type="molecule type" value="Genomic_DNA"/>
</dbReference>
<dbReference type="RefSeq" id="WP_184575728.1">
    <property type="nucleotide sequence ID" value="NZ_JACHJT010000001.1"/>
</dbReference>
<keyword evidence="2" id="KW-1185">Reference proteome</keyword>